<dbReference type="PANTHER" id="PTHR35337:SF1">
    <property type="entry name" value="SLR1478 PROTEIN"/>
    <property type="match status" value="1"/>
</dbReference>
<accession>A0A2H4Q369</accession>
<dbReference type="EMBL" id="FNYR01000008">
    <property type="protein sequence ID" value="SEI78626.1"/>
    <property type="molecule type" value="Genomic_DNA"/>
</dbReference>
<evidence type="ECO:0000313" key="4">
    <source>
        <dbReference type="Proteomes" id="UP000198888"/>
    </source>
</evidence>
<gene>
    <name evidence="3" type="ORF">SAMN05444271_10820</name>
</gene>
<dbReference type="KEGG" id="hae:halTADL_2060"/>
<evidence type="ECO:0000256" key="1">
    <source>
        <dbReference type="SAM" id="MobiDB-lite"/>
    </source>
</evidence>
<dbReference type="InterPro" id="IPR002798">
    <property type="entry name" value="SpoIIM-like"/>
</dbReference>
<feature type="compositionally biased region" description="Polar residues" evidence="1">
    <location>
        <begin position="302"/>
        <end position="313"/>
    </location>
</feature>
<organism evidence="3 4">
    <name type="scientific">Halohasta litchfieldiae</name>
    <dbReference type="NCBI Taxonomy" id="1073996"/>
    <lineage>
        <taxon>Archaea</taxon>
        <taxon>Methanobacteriati</taxon>
        <taxon>Methanobacteriota</taxon>
        <taxon>Stenosarchaea group</taxon>
        <taxon>Halobacteria</taxon>
        <taxon>Halobacteriales</taxon>
        <taxon>Haloferacaceae</taxon>
        <taxon>Halohasta</taxon>
    </lineage>
</organism>
<feature type="region of interest" description="Disordered" evidence="1">
    <location>
        <begin position="298"/>
        <end position="352"/>
    </location>
</feature>
<dbReference type="PANTHER" id="PTHR35337">
    <property type="entry name" value="SLR1478 PROTEIN"/>
    <property type="match status" value="1"/>
</dbReference>
<evidence type="ECO:0000256" key="2">
    <source>
        <dbReference type="SAM" id="Phobius"/>
    </source>
</evidence>
<feature type="transmembrane region" description="Helical" evidence="2">
    <location>
        <begin position="191"/>
        <end position="217"/>
    </location>
</feature>
<feature type="transmembrane region" description="Helical" evidence="2">
    <location>
        <begin position="377"/>
        <end position="397"/>
    </location>
</feature>
<feature type="transmembrane region" description="Helical" evidence="2">
    <location>
        <begin position="451"/>
        <end position="476"/>
    </location>
</feature>
<keyword evidence="2" id="KW-1133">Transmembrane helix</keyword>
<name>A0A1H6TH60_9EURY</name>
<feature type="transmembrane region" description="Helical" evidence="2">
    <location>
        <begin position="100"/>
        <end position="121"/>
    </location>
</feature>
<feature type="transmembrane region" description="Helical" evidence="2">
    <location>
        <begin position="523"/>
        <end position="545"/>
    </location>
</feature>
<keyword evidence="2" id="KW-0812">Transmembrane</keyword>
<dbReference type="AlphaFoldDB" id="A0A1H6TH60"/>
<feature type="transmembrane region" description="Helical" evidence="2">
    <location>
        <begin position="21"/>
        <end position="52"/>
    </location>
</feature>
<dbReference type="STRING" id="1073996.SAMN05444271_10820"/>
<keyword evidence="4" id="KW-1185">Reference proteome</keyword>
<reference evidence="3 4" key="1">
    <citation type="submission" date="2016-10" db="EMBL/GenBank/DDBJ databases">
        <authorList>
            <person name="de Groot N.N."/>
        </authorList>
    </citation>
    <scope>NUCLEOTIDE SEQUENCE [LARGE SCALE GENOMIC DNA]</scope>
    <source>
        <strain evidence="3 4">DSM 22187</strain>
    </source>
</reference>
<protein>
    <submittedName>
        <fullName evidence="3">Uncharacterized membrane protein SpoIIM, required for sporulation</fullName>
    </submittedName>
</protein>
<keyword evidence="2" id="KW-0472">Membrane</keyword>
<accession>A0A1H6TH60</accession>
<feature type="transmembrane region" description="Helical" evidence="2">
    <location>
        <begin position="238"/>
        <end position="266"/>
    </location>
</feature>
<feature type="transmembrane region" description="Helical" evidence="2">
    <location>
        <begin position="417"/>
        <end position="439"/>
    </location>
</feature>
<feature type="transmembrane region" description="Helical" evidence="2">
    <location>
        <begin position="482"/>
        <end position="503"/>
    </location>
</feature>
<dbReference type="Proteomes" id="UP000198888">
    <property type="component" value="Unassembled WGS sequence"/>
</dbReference>
<dbReference type="Pfam" id="PF01944">
    <property type="entry name" value="SpoIIM"/>
    <property type="match status" value="1"/>
</dbReference>
<sequence>MNVGTSIRSGVRVLTERPASVLPVYLLVVGISAVTRVPVLVGLAAIIGLLAADGRLDTLFTELQAADLEQLSETPQSELGPEALSPALEAAVLDLFSPEIVALFVGAVGTAIVVSILANGFGNAAAINGIYGCLYGTDGVRDAVDGVGRDWKPFVGIALAQVGILLLGAVPLAIGAGLFSVSPVAGTAATLVGGLLSVAIIIVGLLLLAFAGQAVVVDGVGFGGALRRSAGFPFRQPIPFVAYILVTLGVFGALSVLGGLFGALGVSQLTGILSPLVAIPFVDAFKTALYADRPFSPRAVDQHQSSPTETQVTDGGDQRTVDDMQTATDDETAADHEETAVDDQSPAADKPPYRQRFVGAFRDGLAALGGFVRGHPVPILAAAAVFGLAAVGGWQLTAQYALDLPPGGDVGEIFGTFPLAVFVMLAANNWLVSATAIYGGIALGVPTAVDMLLNGFIVGAVYGVVEPLTFAALVAPHGVIELPAIIIAGGLGFHLAVTVAGVFRGTRTSTELADVLRLAYRVLLGLAVVLVIASFIEAFLTPAIAELVLQ</sequence>
<proteinExistence type="predicted"/>
<evidence type="ECO:0000313" key="3">
    <source>
        <dbReference type="EMBL" id="SEI78626.1"/>
    </source>
</evidence>
<feature type="transmembrane region" description="Helical" evidence="2">
    <location>
        <begin position="154"/>
        <end position="179"/>
    </location>
</feature>